<organism evidence="2 3">
    <name type="scientific">Geodermatophilus aquaeductus</name>
    <dbReference type="NCBI Taxonomy" id="1564161"/>
    <lineage>
        <taxon>Bacteria</taxon>
        <taxon>Bacillati</taxon>
        <taxon>Actinomycetota</taxon>
        <taxon>Actinomycetes</taxon>
        <taxon>Geodermatophilales</taxon>
        <taxon>Geodermatophilaceae</taxon>
        <taxon>Geodermatophilus</taxon>
    </lineage>
</organism>
<sequence length="79" mass="8401">MTDPGDEEVLTALAGAPDADRARLRAAVAAVEEADGPLAEGRGGERGADGAVPVFDHRHWDGRSRLPSATARASRRRRR</sequence>
<evidence type="ECO:0000313" key="3">
    <source>
        <dbReference type="Proteomes" id="UP000317484"/>
    </source>
</evidence>
<evidence type="ECO:0000313" key="2">
    <source>
        <dbReference type="EMBL" id="SMO39304.1"/>
    </source>
</evidence>
<keyword evidence="3" id="KW-1185">Reference proteome</keyword>
<evidence type="ECO:0000256" key="1">
    <source>
        <dbReference type="SAM" id="MobiDB-lite"/>
    </source>
</evidence>
<gene>
    <name evidence="2" type="ORF">SAMN06273567_101406</name>
</gene>
<dbReference type="EMBL" id="FXTJ01000001">
    <property type="protein sequence ID" value="SMO39304.1"/>
    <property type="molecule type" value="Genomic_DNA"/>
</dbReference>
<dbReference type="AlphaFoldDB" id="A0A521AWZ7"/>
<dbReference type="Proteomes" id="UP000317484">
    <property type="component" value="Unassembled WGS sequence"/>
</dbReference>
<accession>A0A521AWZ7</accession>
<name>A0A521AWZ7_9ACTN</name>
<protein>
    <submittedName>
        <fullName evidence="2">Uncharacterized protein</fullName>
    </submittedName>
</protein>
<reference evidence="2 3" key="1">
    <citation type="submission" date="2017-05" db="EMBL/GenBank/DDBJ databases">
        <authorList>
            <person name="Varghese N."/>
            <person name="Submissions S."/>
        </authorList>
    </citation>
    <scope>NUCLEOTIDE SEQUENCE [LARGE SCALE GENOMIC DNA]</scope>
    <source>
        <strain evidence="2 3">DSM 46834</strain>
    </source>
</reference>
<feature type="compositionally biased region" description="Basic and acidic residues" evidence="1">
    <location>
        <begin position="55"/>
        <end position="64"/>
    </location>
</feature>
<feature type="region of interest" description="Disordered" evidence="1">
    <location>
        <begin position="36"/>
        <end position="79"/>
    </location>
</feature>
<proteinExistence type="predicted"/>